<dbReference type="CDD" id="cd13399">
    <property type="entry name" value="Slt35-like"/>
    <property type="match status" value="1"/>
</dbReference>
<keyword evidence="5" id="KW-1185">Reference proteome</keyword>
<feature type="domain" description="Transglycosylase SLT" evidence="3">
    <location>
        <begin position="142"/>
        <end position="282"/>
    </location>
</feature>
<dbReference type="Pfam" id="PF13406">
    <property type="entry name" value="SLT_2"/>
    <property type="match status" value="1"/>
</dbReference>
<dbReference type="Gene3D" id="1.10.530.10">
    <property type="match status" value="1"/>
</dbReference>
<organism evidence="4 5">
    <name type="scientific">Agromyces aurantiacus</name>
    <dbReference type="NCBI Taxonomy" id="165814"/>
    <lineage>
        <taxon>Bacteria</taxon>
        <taxon>Bacillati</taxon>
        <taxon>Actinomycetota</taxon>
        <taxon>Actinomycetes</taxon>
        <taxon>Micrococcales</taxon>
        <taxon>Microbacteriaceae</taxon>
        <taxon>Agromyces</taxon>
    </lineage>
</organism>
<keyword evidence="2" id="KW-0812">Transmembrane</keyword>
<feature type="transmembrane region" description="Helical" evidence="2">
    <location>
        <begin position="24"/>
        <end position="49"/>
    </location>
</feature>
<reference evidence="5" key="1">
    <citation type="journal article" date="2019" name="Int. J. Syst. Evol. Microbiol.">
        <title>The Global Catalogue of Microorganisms (GCM) 10K type strain sequencing project: providing services to taxonomists for standard genome sequencing and annotation.</title>
        <authorList>
            <consortium name="The Broad Institute Genomics Platform"/>
            <consortium name="The Broad Institute Genome Sequencing Center for Infectious Disease"/>
            <person name="Wu L."/>
            <person name="Ma J."/>
        </authorList>
    </citation>
    <scope>NUCLEOTIDE SEQUENCE [LARGE SCALE GENOMIC DNA]</scope>
    <source>
        <strain evidence="5">CGMCC 1.12192</strain>
    </source>
</reference>
<dbReference type="PANTHER" id="PTHR30163">
    <property type="entry name" value="MEMBRANE-BOUND LYTIC MUREIN TRANSGLYCOSYLASE B"/>
    <property type="match status" value="1"/>
</dbReference>
<keyword evidence="2" id="KW-0472">Membrane</keyword>
<protein>
    <submittedName>
        <fullName evidence="4">Lytic transglycosylase domain-containing protein</fullName>
    </submittedName>
</protein>
<name>A0ABV9R5Z1_9MICO</name>
<feature type="region of interest" description="Disordered" evidence="1">
    <location>
        <begin position="71"/>
        <end position="105"/>
    </location>
</feature>
<dbReference type="InterPro" id="IPR031304">
    <property type="entry name" value="SLT_2"/>
</dbReference>
<sequence length="308" mass="30991">MTWDDDSYGDPLRRRTGRASGRQIALQVAGYVGLVAAVVGLIIGAIFAVTAVGVAVKPGGFAAAAASARGQGVGLPPVSTSAADGADTTGGAAATEDPTAVTGSEVAPLVEPAPPPEPEAQPQPEVEEDWLSRTAAATGIPARALSAYALAHVSIAQAEPECGIDWTTIAAIGAIESGHGSHGGSALDANGVATPAILGPALDGDGFAAISDTDDGALDGDTTWDRAVGPMQFIPSTWERWGIDANGDGVADPNQIDDAAHATALYLCASGPMTSAEGWRAAVFSYNHDDDYVDEVARVANEYAASLG</sequence>
<dbReference type="RefSeq" id="WP_204392165.1">
    <property type="nucleotide sequence ID" value="NZ_JAFBBW010000001.1"/>
</dbReference>
<evidence type="ECO:0000259" key="3">
    <source>
        <dbReference type="Pfam" id="PF13406"/>
    </source>
</evidence>
<accession>A0ABV9R5Z1</accession>
<dbReference type="InterPro" id="IPR023346">
    <property type="entry name" value="Lysozyme-like_dom_sf"/>
</dbReference>
<gene>
    <name evidence="4" type="ORF">ACFPER_08880</name>
</gene>
<evidence type="ECO:0000256" key="1">
    <source>
        <dbReference type="SAM" id="MobiDB-lite"/>
    </source>
</evidence>
<comment type="caution">
    <text evidence="4">The sequence shown here is derived from an EMBL/GenBank/DDBJ whole genome shotgun (WGS) entry which is preliminary data.</text>
</comment>
<keyword evidence="2" id="KW-1133">Transmembrane helix</keyword>
<dbReference type="EMBL" id="JBHSJC010000001">
    <property type="protein sequence ID" value="MFC4828899.1"/>
    <property type="molecule type" value="Genomic_DNA"/>
</dbReference>
<evidence type="ECO:0000313" key="4">
    <source>
        <dbReference type="EMBL" id="MFC4828899.1"/>
    </source>
</evidence>
<dbReference type="Proteomes" id="UP001595960">
    <property type="component" value="Unassembled WGS sequence"/>
</dbReference>
<evidence type="ECO:0000256" key="2">
    <source>
        <dbReference type="SAM" id="Phobius"/>
    </source>
</evidence>
<dbReference type="InterPro" id="IPR043426">
    <property type="entry name" value="MltB-like"/>
</dbReference>
<evidence type="ECO:0000313" key="5">
    <source>
        <dbReference type="Proteomes" id="UP001595960"/>
    </source>
</evidence>
<feature type="compositionally biased region" description="Low complexity" evidence="1">
    <location>
        <begin position="80"/>
        <end position="105"/>
    </location>
</feature>
<dbReference type="PANTHER" id="PTHR30163:SF8">
    <property type="entry name" value="LYTIC MUREIN TRANSGLYCOSYLASE"/>
    <property type="match status" value="1"/>
</dbReference>
<proteinExistence type="predicted"/>
<dbReference type="SUPFAM" id="SSF53955">
    <property type="entry name" value="Lysozyme-like"/>
    <property type="match status" value="1"/>
</dbReference>